<evidence type="ECO:0000313" key="16">
    <source>
        <dbReference type="Proteomes" id="UP000076580"/>
    </source>
</evidence>
<dbReference type="CDD" id="cd07489">
    <property type="entry name" value="Peptidases_S8_5"/>
    <property type="match status" value="1"/>
</dbReference>
<dbReference type="InterPro" id="IPR022398">
    <property type="entry name" value="Peptidase_S8_His-AS"/>
</dbReference>
<dbReference type="PROSITE" id="PS51892">
    <property type="entry name" value="SUBTILASE"/>
    <property type="match status" value="1"/>
</dbReference>
<dbReference type="GO" id="GO:0016020">
    <property type="term" value="C:membrane"/>
    <property type="evidence" value="ECO:0007669"/>
    <property type="project" value="InterPro"/>
</dbReference>
<keyword evidence="4 9" id="KW-0645">Protease</keyword>
<feature type="active site" description="Charge relay system" evidence="8 9">
    <location>
        <position position="159"/>
    </location>
</feature>
<dbReference type="GO" id="GO:0006508">
    <property type="term" value="P:proteolysis"/>
    <property type="evidence" value="ECO:0007669"/>
    <property type="project" value="UniProtKB-KW"/>
</dbReference>
<dbReference type="InterPro" id="IPR046450">
    <property type="entry name" value="PA_dom_sf"/>
</dbReference>
<organism evidence="15 16">
    <name type="scientific">Drechmeria coniospora</name>
    <name type="common">Nematophagous fungus</name>
    <name type="synonym">Meria coniospora</name>
    <dbReference type="NCBI Taxonomy" id="98403"/>
    <lineage>
        <taxon>Eukaryota</taxon>
        <taxon>Fungi</taxon>
        <taxon>Dikarya</taxon>
        <taxon>Ascomycota</taxon>
        <taxon>Pezizomycotina</taxon>
        <taxon>Sordariomycetes</taxon>
        <taxon>Hypocreomycetidae</taxon>
        <taxon>Hypocreales</taxon>
        <taxon>Ophiocordycipitaceae</taxon>
        <taxon>Drechmeria</taxon>
    </lineage>
</organism>
<feature type="active site" description="Charge relay system" evidence="8 9">
    <location>
        <position position="532"/>
    </location>
</feature>
<evidence type="ECO:0000259" key="14">
    <source>
        <dbReference type="Pfam" id="PF06280"/>
    </source>
</evidence>
<keyword evidence="6 9" id="KW-0378">Hydrolase</keyword>
<evidence type="ECO:0000256" key="2">
    <source>
        <dbReference type="ARBA" id="ARBA00022512"/>
    </source>
</evidence>
<dbReference type="InterPro" id="IPR010435">
    <property type="entry name" value="C5a/SBT2-like_Fn3"/>
</dbReference>
<dbReference type="Pfam" id="PF06280">
    <property type="entry name" value="fn3_5"/>
    <property type="match status" value="1"/>
</dbReference>
<dbReference type="STRING" id="98403.A0A151GGU5"/>
<proteinExistence type="inferred from homology"/>
<dbReference type="Pfam" id="PF00082">
    <property type="entry name" value="Peptidase_S8"/>
    <property type="match status" value="1"/>
</dbReference>
<dbReference type="SUPFAM" id="SSF52025">
    <property type="entry name" value="PA domain"/>
    <property type="match status" value="1"/>
</dbReference>
<dbReference type="Pfam" id="PF02225">
    <property type="entry name" value="PA"/>
    <property type="match status" value="1"/>
</dbReference>
<dbReference type="PROSITE" id="PS00136">
    <property type="entry name" value="SUBTILASE_ASP"/>
    <property type="match status" value="1"/>
</dbReference>
<dbReference type="InterPro" id="IPR000209">
    <property type="entry name" value="Peptidase_S8/S53_dom"/>
</dbReference>
<dbReference type="PANTHER" id="PTHR43806">
    <property type="entry name" value="PEPTIDASE S8"/>
    <property type="match status" value="1"/>
</dbReference>
<dbReference type="EMBL" id="LAYC01000002">
    <property type="protein sequence ID" value="KYK56319.1"/>
    <property type="molecule type" value="Genomic_DNA"/>
</dbReference>
<dbReference type="OrthoDB" id="10256524at2759"/>
<dbReference type="InterPro" id="IPR003137">
    <property type="entry name" value="PA_domain"/>
</dbReference>
<dbReference type="InParanoid" id="A0A151GGU5"/>
<dbReference type="InterPro" id="IPR036852">
    <property type="entry name" value="Peptidase_S8/S53_dom_sf"/>
</dbReference>
<evidence type="ECO:0000256" key="8">
    <source>
        <dbReference type="PIRSR" id="PIRSR615500-1"/>
    </source>
</evidence>
<dbReference type="InterPro" id="IPR023828">
    <property type="entry name" value="Peptidase_S8_Ser-AS"/>
</dbReference>
<dbReference type="AlphaFoldDB" id="A0A151GGU5"/>
<dbReference type="SUPFAM" id="SSF52743">
    <property type="entry name" value="Subtilisin-like"/>
    <property type="match status" value="1"/>
</dbReference>
<accession>A0A151GGU5</accession>
<protein>
    <submittedName>
        <fullName evidence="15">Subtilisin-like serine protease PR1C</fullName>
    </submittedName>
</protein>
<feature type="domain" description="Peptidase S8/S53" evidence="12">
    <location>
        <begin position="150"/>
        <end position="568"/>
    </location>
</feature>
<evidence type="ECO:0000256" key="5">
    <source>
        <dbReference type="ARBA" id="ARBA00022729"/>
    </source>
</evidence>
<evidence type="ECO:0000313" key="15">
    <source>
        <dbReference type="EMBL" id="KYK56319.1"/>
    </source>
</evidence>
<dbReference type="InterPro" id="IPR050131">
    <property type="entry name" value="Peptidase_S8_subtilisin-like"/>
</dbReference>
<feature type="domain" description="PA" evidence="13">
    <location>
        <begin position="373"/>
        <end position="448"/>
    </location>
</feature>
<comment type="similarity">
    <text evidence="1 9 10">Belongs to the peptidase S8 family.</text>
</comment>
<dbReference type="PROSITE" id="PS00137">
    <property type="entry name" value="SUBTILASE_HIS"/>
    <property type="match status" value="1"/>
</dbReference>
<keyword evidence="3" id="KW-0964">Secreted</keyword>
<dbReference type="Proteomes" id="UP000076580">
    <property type="component" value="Chromosome 02"/>
</dbReference>
<evidence type="ECO:0000256" key="1">
    <source>
        <dbReference type="ARBA" id="ARBA00011073"/>
    </source>
</evidence>
<feature type="active site" description="Charge relay system" evidence="8 9">
    <location>
        <position position="208"/>
    </location>
</feature>
<evidence type="ECO:0000256" key="7">
    <source>
        <dbReference type="ARBA" id="ARBA00022825"/>
    </source>
</evidence>
<sequence>MVRTSLLLSLAAAASTALASKAAVNVVPGAYIFELEDGYDPSALDKAVGKEGKTRMKLDYSLFKGVSVQLNDVNKAEEKAAKIAADPAVKAFFPVRLYDMPNPKVEWIGTNPKAHFADVKKRSPANQTEDTFSPHVMTQVDKLRAEGFTGKGIKIAVIDTGIDYKHPALGGCFGKGCLVSFGTDFVGDAYTGSNTPVPDDDPMDCGGHGTHVAGTVAAQPNKFGFTGAVPDASLGAYRVFGCKGQVGNDILIAAYNRAYEDGANIITASIGGPSGWSEDPWAVAVQRIVEKGVPCTVSAGNEGNQGLFYASGAADGKGVTSIASFDNTLTPTLLYLVKYSIDDANDVDFGYVPAQPGAWDGVTLEVYATSTDVTIKDDACTALPANTPDLGNKIVLIRRGSCNFSTKAANAAAKGAKYIMIYNNVAGAMSIDLSAVPGVLAGGMTTKEVGEGWIKAIKDGKKVTLKMASREKTDVSMVASPNNATGGALSTFTSWGPTWEMDLKPQVGTPGGNILSTYPTALGGYAVLSGTSMACPIAAGIVALIAEVRGTFDPTLIDNLLSSTANPQLLNDGTKFYPAFAPTAQQGGGLVQAYDAAYTTTLLEPSALSFNDTEHFAKSLKLTISNKGSKEITYKLSNVPAITMFTLDAGTINPGTFPNDASLAAATLKFSQDSVTIGAGSSASVEVQPTPPSGLDAKRLPLWSGWVAINGTDGSSLSIPYQGLAGSLRSATVMASDSAWVASSTDKDLTAVKANITFTVPSPGSKNGTKATLPAVVANLALGSSLLTAHIVPMTTCPPKNLTTEYFGHNSIGQPYGFPNKYLTRGAGSYPWDGRLDSGKYAPPGKYKFIVRALRIFGDASKKSDWDVSETGSFYIKYE</sequence>
<evidence type="ECO:0000259" key="13">
    <source>
        <dbReference type="Pfam" id="PF02225"/>
    </source>
</evidence>
<evidence type="ECO:0000256" key="6">
    <source>
        <dbReference type="ARBA" id="ARBA00022801"/>
    </source>
</evidence>
<comment type="caution">
    <text evidence="15">The sequence shown here is derived from an EMBL/GenBank/DDBJ whole genome shotgun (WGS) entry which is preliminary data.</text>
</comment>
<dbReference type="PRINTS" id="PR00723">
    <property type="entry name" value="SUBTILISIN"/>
</dbReference>
<keyword evidence="2" id="KW-0134">Cell wall</keyword>
<keyword evidence="5 11" id="KW-0732">Signal</keyword>
<evidence type="ECO:0000256" key="4">
    <source>
        <dbReference type="ARBA" id="ARBA00022670"/>
    </source>
</evidence>
<gene>
    <name evidence="15" type="ORF">DCS_03317</name>
</gene>
<keyword evidence="16" id="KW-1185">Reference proteome</keyword>
<dbReference type="PROSITE" id="PS00138">
    <property type="entry name" value="SUBTILASE_SER"/>
    <property type="match status" value="1"/>
</dbReference>
<dbReference type="InterPro" id="IPR015500">
    <property type="entry name" value="Peptidase_S8_subtilisin-rel"/>
</dbReference>
<evidence type="ECO:0000256" key="11">
    <source>
        <dbReference type="SAM" id="SignalP"/>
    </source>
</evidence>
<feature type="domain" description="C5a peptidase/Subtilisin-like protease SBT2-like Fn3-like" evidence="14">
    <location>
        <begin position="609"/>
        <end position="721"/>
    </location>
</feature>
<dbReference type="GeneID" id="63715960"/>
<evidence type="ECO:0000259" key="12">
    <source>
        <dbReference type="Pfam" id="PF00082"/>
    </source>
</evidence>
<evidence type="ECO:0000256" key="3">
    <source>
        <dbReference type="ARBA" id="ARBA00022525"/>
    </source>
</evidence>
<dbReference type="Gene3D" id="3.50.30.30">
    <property type="match status" value="1"/>
</dbReference>
<dbReference type="InterPro" id="IPR023827">
    <property type="entry name" value="Peptidase_S8_Asp-AS"/>
</dbReference>
<evidence type="ECO:0000256" key="9">
    <source>
        <dbReference type="PROSITE-ProRule" id="PRU01240"/>
    </source>
</evidence>
<name>A0A151GGU5_DRECN</name>
<evidence type="ECO:0000256" key="10">
    <source>
        <dbReference type="RuleBase" id="RU003355"/>
    </source>
</evidence>
<feature type="chain" id="PRO_5007580592" evidence="11">
    <location>
        <begin position="20"/>
        <end position="879"/>
    </location>
</feature>
<dbReference type="InterPro" id="IPR034187">
    <property type="entry name" value="Peptidases_S8_5"/>
</dbReference>
<dbReference type="PANTHER" id="PTHR43806:SF66">
    <property type="entry name" value="SERIN ENDOPEPTIDASE"/>
    <property type="match status" value="1"/>
</dbReference>
<dbReference type="RefSeq" id="XP_040655671.1">
    <property type="nucleotide sequence ID" value="XM_040800638.1"/>
</dbReference>
<feature type="signal peptide" evidence="11">
    <location>
        <begin position="1"/>
        <end position="19"/>
    </location>
</feature>
<dbReference type="GO" id="GO:0004252">
    <property type="term" value="F:serine-type endopeptidase activity"/>
    <property type="evidence" value="ECO:0007669"/>
    <property type="project" value="UniProtKB-UniRule"/>
</dbReference>
<dbReference type="CDD" id="cd02124">
    <property type="entry name" value="PA_PoS1_like"/>
    <property type="match status" value="1"/>
</dbReference>
<dbReference type="Gene3D" id="3.40.50.200">
    <property type="entry name" value="Peptidase S8/S53 domain"/>
    <property type="match status" value="1"/>
</dbReference>
<keyword evidence="7 9" id="KW-0720">Serine protease</keyword>
<reference evidence="15 16" key="1">
    <citation type="journal article" date="2016" name="Sci. Rep.">
        <title>Insights into Adaptations to a Near-Obligate Nematode Endoparasitic Lifestyle from the Finished Genome of Drechmeria coniospora.</title>
        <authorList>
            <person name="Zhang L."/>
            <person name="Zhou Z."/>
            <person name="Guo Q."/>
            <person name="Fokkens L."/>
            <person name="Miskei M."/>
            <person name="Pocsi I."/>
            <person name="Zhang W."/>
            <person name="Chen M."/>
            <person name="Wang L."/>
            <person name="Sun Y."/>
            <person name="Donzelli B.G."/>
            <person name="Gibson D.M."/>
            <person name="Nelson D.R."/>
            <person name="Luo J.G."/>
            <person name="Rep M."/>
            <person name="Liu H."/>
            <person name="Yang S."/>
            <person name="Wang J."/>
            <person name="Krasnoff S.B."/>
            <person name="Xu Y."/>
            <person name="Molnar I."/>
            <person name="Lin M."/>
        </authorList>
    </citation>
    <scope>NUCLEOTIDE SEQUENCE [LARGE SCALE GENOMIC DNA]</scope>
    <source>
        <strain evidence="15 16">ARSEF 6962</strain>
    </source>
</reference>